<feature type="domain" description="EamA" evidence="7">
    <location>
        <begin position="5"/>
        <end position="139"/>
    </location>
</feature>
<keyword evidence="3 6" id="KW-0812">Transmembrane</keyword>
<evidence type="ECO:0000256" key="6">
    <source>
        <dbReference type="SAM" id="Phobius"/>
    </source>
</evidence>
<protein>
    <submittedName>
        <fullName evidence="8">Permease of the drug/metabolite transporter (DMT) superfamily</fullName>
    </submittedName>
</protein>
<dbReference type="EMBL" id="CTRP01000012">
    <property type="protein sequence ID" value="CQR73161.1"/>
    <property type="molecule type" value="Genomic_DNA"/>
</dbReference>
<evidence type="ECO:0000256" key="5">
    <source>
        <dbReference type="ARBA" id="ARBA00023136"/>
    </source>
</evidence>
<proteinExistence type="inferred from homology"/>
<dbReference type="PANTHER" id="PTHR32322">
    <property type="entry name" value="INNER MEMBRANE TRANSPORTER"/>
    <property type="match status" value="1"/>
</dbReference>
<evidence type="ECO:0000313" key="8">
    <source>
        <dbReference type="EMBL" id="CQR73161.1"/>
    </source>
</evidence>
<dbReference type="Proteomes" id="UP000049855">
    <property type="component" value="Unassembled WGS sequence"/>
</dbReference>
<evidence type="ECO:0000256" key="3">
    <source>
        <dbReference type="ARBA" id="ARBA00022692"/>
    </source>
</evidence>
<comment type="subcellular location">
    <subcellularLocation>
        <location evidence="1">Membrane</location>
        <topology evidence="1">Multi-pass membrane protein</topology>
    </subcellularLocation>
</comment>
<keyword evidence="5 6" id="KW-0472">Membrane</keyword>
<feature type="transmembrane region" description="Helical" evidence="6">
    <location>
        <begin position="154"/>
        <end position="173"/>
    </location>
</feature>
<dbReference type="InterPro" id="IPR000620">
    <property type="entry name" value="EamA_dom"/>
</dbReference>
<dbReference type="PANTHER" id="PTHR32322:SF2">
    <property type="entry name" value="EAMA DOMAIN-CONTAINING PROTEIN"/>
    <property type="match status" value="1"/>
</dbReference>
<keyword evidence="4 6" id="KW-1133">Transmembrane helix</keyword>
<feature type="transmembrane region" description="Helical" evidence="6">
    <location>
        <begin position="282"/>
        <end position="300"/>
    </location>
</feature>
<dbReference type="InterPro" id="IPR037185">
    <property type="entry name" value="EmrE-like"/>
</dbReference>
<evidence type="ECO:0000256" key="4">
    <source>
        <dbReference type="ARBA" id="ARBA00022989"/>
    </source>
</evidence>
<name>A0A0U1L0G8_9FIRM</name>
<dbReference type="InterPro" id="IPR050638">
    <property type="entry name" value="AA-Vitamin_Transporters"/>
</dbReference>
<dbReference type="RefSeq" id="WP_021167970.1">
    <property type="nucleotide sequence ID" value="NZ_CTRP01000012.1"/>
</dbReference>
<reference evidence="9" key="1">
    <citation type="submission" date="2015-03" db="EMBL/GenBank/DDBJ databases">
        <authorList>
            <person name="Nijsse Bart"/>
        </authorList>
    </citation>
    <scope>NUCLEOTIDE SEQUENCE [LARGE SCALE GENOMIC DNA]</scope>
</reference>
<feature type="transmembrane region" description="Helical" evidence="6">
    <location>
        <begin position="254"/>
        <end position="276"/>
    </location>
</feature>
<evidence type="ECO:0000259" key="7">
    <source>
        <dbReference type="Pfam" id="PF00892"/>
    </source>
</evidence>
<feature type="transmembrane region" description="Helical" evidence="6">
    <location>
        <begin position="193"/>
        <end position="212"/>
    </location>
</feature>
<dbReference type="Pfam" id="PF00892">
    <property type="entry name" value="EamA"/>
    <property type="match status" value="2"/>
</dbReference>
<feature type="transmembrane region" description="Helical" evidence="6">
    <location>
        <begin position="98"/>
        <end position="117"/>
    </location>
</feature>
<sequence>MERFAGVLFLLGAFTLAGTSVIAGRFVVATLGTFTITVGSLFFALLGLLPLCGRRLGPSIWQMTRRDWASLFIQALFGIFLFRMFLLQGLLRTSAGEAGILTGVTPATTVLLAWLLLKEPVDRIRFLGIISTVTGIVVLQGFFSPGIVFSTEHLIGNVLVLCAAMCESIFNVLSRSSNIKSALRSAQVLHPIVQTTLVVIIALLLCLGPALTEHPAAALLSLSIVGWAALVWYGLFVTALAFILWYAGIKRCAAAVAAAFSGMMPFTAMILSVLLLNEQPDWQQWLGGLLVVLGMVLTGLKGHSPQRQESCYT</sequence>
<feature type="transmembrane region" description="Helical" evidence="6">
    <location>
        <begin position="68"/>
        <end position="86"/>
    </location>
</feature>
<feature type="transmembrane region" description="Helical" evidence="6">
    <location>
        <begin position="224"/>
        <end position="247"/>
    </location>
</feature>
<evidence type="ECO:0000256" key="2">
    <source>
        <dbReference type="ARBA" id="ARBA00007362"/>
    </source>
</evidence>
<evidence type="ECO:0000256" key="1">
    <source>
        <dbReference type="ARBA" id="ARBA00004141"/>
    </source>
</evidence>
<feature type="transmembrane region" description="Helical" evidence="6">
    <location>
        <begin position="33"/>
        <end position="56"/>
    </location>
</feature>
<dbReference type="AlphaFoldDB" id="A0A0U1L0G8"/>
<feature type="domain" description="EamA" evidence="7">
    <location>
        <begin position="155"/>
        <end position="298"/>
    </location>
</feature>
<dbReference type="SUPFAM" id="SSF103481">
    <property type="entry name" value="Multidrug resistance efflux transporter EmrE"/>
    <property type="match status" value="2"/>
</dbReference>
<keyword evidence="9" id="KW-1185">Reference proteome</keyword>
<accession>A0A0U1L0G8</accession>
<feature type="transmembrane region" description="Helical" evidence="6">
    <location>
        <begin position="124"/>
        <end position="148"/>
    </location>
</feature>
<evidence type="ECO:0000313" key="9">
    <source>
        <dbReference type="Proteomes" id="UP000049855"/>
    </source>
</evidence>
<dbReference type="Gene3D" id="1.10.3730.20">
    <property type="match status" value="1"/>
</dbReference>
<gene>
    <name evidence="8" type="ORF">SpAn4DRAFT_2393</name>
</gene>
<organism evidence="8 9">
    <name type="scientific">Sporomusa ovata</name>
    <dbReference type="NCBI Taxonomy" id="2378"/>
    <lineage>
        <taxon>Bacteria</taxon>
        <taxon>Bacillati</taxon>
        <taxon>Bacillota</taxon>
        <taxon>Negativicutes</taxon>
        <taxon>Selenomonadales</taxon>
        <taxon>Sporomusaceae</taxon>
        <taxon>Sporomusa</taxon>
    </lineage>
</organism>
<comment type="similarity">
    <text evidence="2">Belongs to the EamA transporter family.</text>
</comment>
<dbReference type="GO" id="GO:0016020">
    <property type="term" value="C:membrane"/>
    <property type="evidence" value="ECO:0007669"/>
    <property type="project" value="UniProtKB-SubCell"/>
</dbReference>